<name>A0ABS6ETP3_9FIRM</name>
<gene>
    <name evidence="1" type="ORF">KQI75_10530</name>
</gene>
<protein>
    <submittedName>
        <fullName evidence="1">2-hydroxyacyl-CoA dehydratase</fullName>
    </submittedName>
</protein>
<evidence type="ECO:0000313" key="1">
    <source>
        <dbReference type="EMBL" id="MBU5491048.1"/>
    </source>
</evidence>
<reference evidence="1 2" key="1">
    <citation type="submission" date="2021-06" db="EMBL/GenBank/DDBJ databases">
        <authorList>
            <person name="Sun Q."/>
            <person name="Li D."/>
        </authorList>
    </citation>
    <scope>NUCLEOTIDE SEQUENCE [LARGE SCALE GENOMIC DNA]</scope>
    <source>
        <strain evidence="1 2">MSJd-7</strain>
    </source>
</reference>
<organism evidence="1 2">
    <name type="scientific">Butyricicoccus intestinisimiae</name>
    <dbReference type="NCBI Taxonomy" id="2841509"/>
    <lineage>
        <taxon>Bacteria</taxon>
        <taxon>Bacillati</taxon>
        <taxon>Bacillota</taxon>
        <taxon>Clostridia</taxon>
        <taxon>Eubacteriales</taxon>
        <taxon>Butyricicoccaceae</taxon>
        <taxon>Butyricicoccus</taxon>
    </lineage>
</organism>
<comment type="caution">
    <text evidence="1">The sequence shown here is derived from an EMBL/GenBank/DDBJ whole genome shotgun (WGS) entry which is preliminary data.</text>
</comment>
<dbReference type="PANTHER" id="PTHR32329">
    <property type="entry name" value="BIFUNCTIONAL PROTEIN [INCLUDES 2-HYDROXYACYL-COA DEHYDRATASE (N-TER) AND ITS ACTIVATOR DOMAIN (C_TERM)-RELATED"/>
    <property type="match status" value="1"/>
</dbReference>
<evidence type="ECO:0000313" key="2">
    <source>
        <dbReference type="Proteomes" id="UP000783588"/>
    </source>
</evidence>
<proteinExistence type="predicted"/>
<keyword evidence="2" id="KW-1185">Reference proteome</keyword>
<dbReference type="PANTHER" id="PTHR32329:SF4">
    <property type="entry name" value="ACTIVATOR OF 2-HYDROXYACYL-COA DEHYDRATASE"/>
    <property type="match status" value="1"/>
</dbReference>
<dbReference type="EMBL" id="JAHLQI010000005">
    <property type="protein sequence ID" value="MBU5491048.1"/>
    <property type="molecule type" value="Genomic_DNA"/>
</dbReference>
<dbReference type="Proteomes" id="UP000783588">
    <property type="component" value="Unassembled WGS sequence"/>
</dbReference>
<dbReference type="RefSeq" id="WP_216470757.1">
    <property type="nucleotide sequence ID" value="NZ_JAHLQI010000005.1"/>
</dbReference>
<accession>A0ABS6ETP3</accession>
<dbReference type="InterPro" id="IPR051805">
    <property type="entry name" value="Dehydratase_Activator_Redct"/>
</dbReference>
<sequence length="418" mass="47569">MQETREIPHVPFTEDMKKDYTILVPNMLPVQLKLITSIMKNYGYNMEVLETEGPQIAECGLKNVHNDTCYPALLVIGQFIDALESGKYDLHKVALMITQTGGGCRASNYIHLLRKALIKNGMGYIPVISLNFSGLEKNANPGFKLTRKAFIQVAYGVLLGDFIMHIFNQCRPYEVHKGDCQKAVDELFNKITKDFRGDKLIRYKYVRMMYVLICKRFAQIEMENFGSKKKVGIVGEIYVKFSPLGNNNLEQFLLGEGTEPVLAGLLDFCLYCIYNGIIDFQLYGRSIKSAAVMQAVYRFLLSKQKDMIDVIKRDGHFRPMMEFERVRKLSHKIISPGVKMGEGWLLPAEMVELIEENVPNIVLTQPFGCLPNHIAGKGMIRKIREIYPEANIVSVDYDPGASRINQENRIKLMLSNAK</sequence>